<proteinExistence type="predicted"/>
<feature type="transmembrane region" description="Helical" evidence="1">
    <location>
        <begin position="67"/>
        <end position="88"/>
    </location>
</feature>
<name>A0ABS2GRV1_9BURK</name>
<feature type="transmembrane region" description="Helical" evidence="1">
    <location>
        <begin position="12"/>
        <end position="31"/>
    </location>
</feature>
<keyword evidence="1" id="KW-0812">Transmembrane</keyword>
<dbReference type="Pfam" id="PF09600">
    <property type="entry name" value="Cyd_oper_YbgE"/>
    <property type="match status" value="1"/>
</dbReference>
<keyword evidence="3" id="KW-1185">Reference proteome</keyword>
<reference evidence="2 3" key="1">
    <citation type="journal article" date="2021" name="Sci. Rep.">
        <title>The distribution of antibiotic resistance genes in chicken gut microbiota commensals.</title>
        <authorList>
            <person name="Juricova H."/>
            <person name="Matiasovicova J."/>
            <person name="Kubasova T."/>
            <person name="Cejkova D."/>
            <person name="Rychlik I."/>
        </authorList>
    </citation>
    <scope>NUCLEOTIDE SEQUENCE [LARGE SCALE GENOMIC DNA]</scope>
    <source>
        <strain evidence="2 3">An562</strain>
    </source>
</reference>
<evidence type="ECO:0000256" key="1">
    <source>
        <dbReference type="SAM" id="Phobius"/>
    </source>
</evidence>
<dbReference type="InterPro" id="IPR011846">
    <property type="entry name" value="Cyd_oper_YbgE"/>
</dbReference>
<feature type="transmembrane region" description="Helical" evidence="1">
    <location>
        <begin position="37"/>
        <end position="55"/>
    </location>
</feature>
<comment type="caution">
    <text evidence="2">The sequence shown here is derived from an EMBL/GenBank/DDBJ whole genome shotgun (WGS) entry which is preliminary data.</text>
</comment>
<evidence type="ECO:0000313" key="2">
    <source>
        <dbReference type="EMBL" id="MBM6927684.1"/>
    </source>
</evidence>
<keyword evidence="1" id="KW-1133">Transmembrane helix</keyword>
<protein>
    <submittedName>
        <fullName evidence="2">Cyd operon YbgE family protein</fullName>
    </submittedName>
</protein>
<organism evidence="2 3">
    <name type="scientific">Parasutterella secunda</name>
    <dbReference type="NCBI Taxonomy" id="626947"/>
    <lineage>
        <taxon>Bacteria</taxon>
        <taxon>Pseudomonadati</taxon>
        <taxon>Pseudomonadota</taxon>
        <taxon>Betaproteobacteria</taxon>
        <taxon>Burkholderiales</taxon>
        <taxon>Sutterellaceae</taxon>
        <taxon>Parasutterella</taxon>
    </lineage>
</organism>
<gene>
    <name evidence="2" type="ORF">H5985_00110</name>
</gene>
<dbReference type="RefSeq" id="WP_205049287.1">
    <property type="nucleotide sequence ID" value="NZ_JACJKX010000001.1"/>
</dbReference>
<keyword evidence="1" id="KW-0472">Membrane</keyword>
<dbReference type="Proteomes" id="UP000777002">
    <property type="component" value="Unassembled WGS sequence"/>
</dbReference>
<evidence type="ECO:0000313" key="3">
    <source>
        <dbReference type="Proteomes" id="UP000777002"/>
    </source>
</evidence>
<sequence length="89" mass="9703">MSKAVSLFSRCLSIVAALAVTVVVVCFPRLVAIDMHAVPHGWLVCLLLGMSFCYVHGFGFIPENKTLRIVFSPLVAWPLLALGVVMIFV</sequence>
<accession>A0ABS2GRV1</accession>
<dbReference type="EMBL" id="JACJKX010000001">
    <property type="protein sequence ID" value="MBM6927684.1"/>
    <property type="molecule type" value="Genomic_DNA"/>
</dbReference>